<keyword evidence="3" id="KW-0732">Signal</keyword>
<dbReference type="Pfam" id="PF20146">
    <property type="entry name" value="NRF"/>
    <property type="match status" value="1"/>
</dbReference>
<dbReference type="EMBL" id="GBXI01010747">
    <property type="protein sequence ID" value="JAD03545.1"/>
    <property type="molecule type" value="Transcribed_RNA"/>
</dbReference>
<feature type="transmembrane region" description="Helical" evidence="2">
    <location>
        <begin position="313"/>
        <end position="332"/>
    </location>
</feature>
<dbReference type="OrthoDB" id="207378at2759"/>
<dbReference type="PANTHER" id="PTHR11161">
    <property type="entry name" value="O-ACYLTRANSFERASE"/>
    <property type="match status" value="1"/>
</dbReference>
<keyword evidence="2" id="KW-1133">Transmembrane helix</keyword>
<evidence type="ECO:0000256" key="1">
    <source>
        <dbReference type="SAM" id="MobiDB-lite"/>
    </source>
</evidence>
<dbReference type="GO" id="GO:0016747">
    <property type="term" value="F:acyltransferase activity, transferring groups other than amino-acyl groups"/>
    <property type="evidence" value="ECO:0007669"/>
    <property type="project" value="InterPro"/>
</dbReference>
<dbReference type="AlphaFoldDB" id="A0A0A1WYE6"/>
<feature type="transmembrane region" description="Helical" evidence="2">
    <location>
        <begin position="459"/>
        <end position="479"/>
    </location>
</feature>
<proteinExistence type="predicted"/>
<dbReference type="SMART" id="SM00703">
    <property type="entry name" value="NRF"/>
    <property type="match status" value="1"/>
</dbReference>
<feature type="transmembrane region" description="Helical" evidence="2">
    <location>
        <begin position="352"/>
        <end position="370"/>
    </location>
</feature>
<dbReference type="InterPro" id="IPR002656">
    <property type="entry name" value="Acyl_transf_3_dom"/>
</dbReference>
<evidence type="ECO:0000256" key="2">
    <source>
        <dbReference type="SAM" id="Phobius"/>
    </source>
</evidence>
<accession>A0A0A1WYE6</accession>
<reference evidence="5" key="2">
    <citation type="journal article" date="2015" name="Gigascience">
        <title>Reconstructing a comprehensive transcriptome assembly of a white-pupal translocated strain of the pest fruit fly Bactrocera cucurbitae.</title>
        <authorList>
            <person name="Sim S.B."/>
            <person name="Calla B."/>
            <person name="Hall B."/>
            <person name="DeRego T."/>
            <person name="Geib S.M."/>
        </authorList>
    </citation>
    <scope>NUCLEOTIDE SEQUENCE</scope>
</reference>
<evidence type="ECO:0000313" key="5">
    <source>
        <dbReference type="EMBL" id="JAD03545.1"/>
    </source>
</evidence>
<keyword evidence="2" id="KW-0812">Transmembrane</keyword>
<dbReference type="PANTHER" id="PTHR11161:SF15">
    <property type="entry name" value="GH19286P-RELATED"/>
    <property type="match status" value="1"/>
</dbReference>
<feature type="transmembrane region" description="Helical" evidence="2">
    <location>
        <begin position="399"/>
        <end position="420"/>
    </location>
</feature>
<evidence type="ECO:0000259" key="4">
    <source>
        <dbReference type="SMART" id="SM00703"/>
    </source>
</evidence>
<feature type="transmembrane region" description="Helical" evidence="2">
    <location>
        <begin position="530"/>
        <end position="548"/>
    </location>
</feature>
<dbReference type="Pfam" id="PF01757">
    <property type="entry name" value="Acyl_transf_3"/>
    <property type="match status" value="1"/>
</dbReference>
<dbReference type="InterPro" id="IPR052728">
    <property type="entry name" value="O2_lipid_transport_reg"/>
</dbReference>
<gene>
    <name evidence="5" type="primary">nrf-6_18</name>
    <name evidence="5" type="ORF">g.23311</name>
</gene>
<feature type="transmembrane region" description="Helical" evidence="2">
    <location>
        <begin position="639"/>
        <end position="657"/>
    </location>
</feature>
<protein>
    <submittedName>
        <fullName evidence="5">Nose resistant to fluoxetine protein 6</fullName>
    </submittedName>
</protein>
<organism evidence="5">
    <name type="scientific">Zeugodacus cucurbitae</name>
    <name type="common">Melon fruit fly</name>
    <name type="synonym">Bactrocera cucurbitae</name>
    <dbReference type="NCBI Taxonomy" id="28588"/>
    <lineage>
        <taxon>Eukaryota</taxon>
        <taxon>Metazoa</taxon>
        <taxon>Ecdysozoa</taxon>
        <taxon>Arthropoda</taxon>
        <taxon>Hexapoda</taxon>
        <taxon>Insecta</taxon>
        <taxon>Pterygota</taxon>
        <taxon>Neoptera</taxon>
        <taxon>Endopterygota</taxon>
        <taxon>Diptera</taxon>
        <taxon>Brachycera</taxon>
        <taxon>Muscomorpha</taxon>
        <taxon>Tephritoidea</taxon>
        <taxon>Tephritidae</taxon>
        <taxon>Zeugodacus</taxon>
        <taxon>Zeugodacus</taxon>
    </lineage>
</organism>
<feature type="region of interest" description="Disordered" evidence="1">
    <location>
        <begin position="249"/>
        <end position="269"/>
    </location>
</feature>
<keyword evidence="2" id="KW-0472">Membrane</keyword>
<feature type="transmembrane region" description="Helical" evidence="2">
    <location>
        <begin position="491"/>
        <end position="510"/>
    </location>
</feature>
<feature type="chain" id="PRO_5001994323" evidence="3">
    <location>
        <begin position="24"/>
        <end position="711"/>
    </location>
</feature>
<name>A0A0A1WYE6_ZEUCU</name>
<evidence type="ECO:0000256" key="3">
    <source>
        <dbReference type="SAM" id="SignalP"/>
    </source>
</evidence>
<feature type="transmembrane region" description="Helical" evidence="2">
    <location>
        <begin position="221"/>
        <end position="239"/>
    </location>
</feature>
<feature type="domain" description="Nose resistant-to-fluoxetine protein N-terminal" evidence="4">
    <location>
        <begin position="55"/>
        <end position="199"/>
    </location>
</feature>
<sequence length="711" mass="81506">MSEVKLYPVVVLFTLLCCVFSTANIVDTNSDQYQLMQRSSILFGLTVISRPDVVSHSCYTQLQETQKAMLMQQPWAMKMYDGSGFREPGFIMGNGIWLGSRNTCNAVKTPVNLKLSTHIPHKMNPKIMTDTAPFPTDYRVVNLWHNSTWQIDPVYPFYEPRIMIGLCLPSACSIPEIGQLMAIYVEHDLFVSNDIYNMRMRVESVKDLKLRDGFFSRPSTMLFIGFWLMTLLLSLLALARRMKRNSETGQVVANGTKSTTSVHSNTKSQKNTKFSHNGFVDCFDVQNNWELLFPTDPNAATGGTEAFPAVNGLRFYGAMGVVLFHLLCISYLASNNKSEHYKLTSSIGNFDIFVDLFFTMSGFLQTYHFFRDTKTIETIRQSGLMKNTKVVFMYIMHRLIRLGPLYVLVMCLADAGALMMDDITVFQFSHRLYDNCEMYWWRSALFIQNLFNHNDMCVFWSWSSACDMQFYIFSIILLFTYVKHPKVGKALTLATVVANMVYTFYTGITMDYKFSFETTTMLFTELYMNPLSRILAYVIGGVAGWFFVQNQQKQLYANFFQNQSLQEFLGYLAIIGFFTCNFAKVSQGYTVVSYVILLTIQRLVFSSSVCCLIFANAAGSVKWFFGILENPIFKKFNQITYAMFLINPLPMVLLTSMNNTSRYAGPFNLAIEYIGVCAMLYFICTIFTLFFEVPYKNISKMLVQRTKAKTN</sequence>
<feature type="transmembrane region" description="Helical" evidence="2">
    <location>
        <begin position="669"/>
        <end position="691"/>
    </location>
</feature>
<reference evidence="5" key="1">
    <citation type="submission" date="2014-11" db="EMBL/GenBank/DDBJ databases">
        <authorList>
            <person name="Geib S."/>
        </authorList>
    </citation>
    <scope>NUCLEOTIDE SEQUENCE</scope>
</reference>
<dbReference type="InterPro" id="IPR006621">
    <property type="entry name" value="Nose-resist-to-fluoxetine_N"/>
</dbReference>
<feature type="signal peptide" evidence="3">
    <location>
        <begin position="1"/>
        <end position="23"/>
    </location>
</feature>
<feature type="transmembrane region" description="Helical" evidence="2">
    <location>
        <begin position="568"/>
        <end position="585"/>
    </location>
</feature>
<feature type="transmembrane region" description="Helical" evidence="2">
    <location>
        <begin position="591"/>
        <end position="618"/>
    </location>
</feature>